<comment type="caution">
    <text evidence="5">The sequence shown here is derived from an EMBL/GenBank/DDBJ whole genome shotgun (WGS) entry which is preliminary data.</text>
</comment>
<dbReference type="GO" id="GO:0004222">
    <property type="term" value="F:metalloendopeptidase activity"/>
    <property type="evidence" value="ECO:0007669"/>
    <property type="project" value="TreeGrafter"/>
</dbReference>
<evidence type="ECO:0000313" key="5">
    <source>
        <dbReference type="EMBL" id="KKS46451.1"/>
    </source>
</evidence>
<dbReference type="Proteomes" id="UP000034320">
    <property type="component" value="Unassembled WGS sequence"/>
</dbReference>
<dbReference type="SUPFAM" id="SSF51261">
    <property type="entry name" value="Duplicated hybrid motif"/>
    <property type="match status" value="2"/>
</dbReference>
<dbReference type="InterPro" id="IPR050570">
    <property type="entry name" value="Cell_wall_metabolism_enzyme"/>
</dbReference>
<proteinExistence type="predicted"/>
<dbReference type="Gene3D" id="6.10.250.3150">
    <property type="match status" value="1"/>
</dbReference>
<keyword evidence="1" id="KW-0732">Signal</keyword>
<feature type="coiled-coil region" evidence="2">
    <location>
        <begin position="164"/>
        <end position="240"/>
    </location>
</feature>
<evidence type="ECO:0000256" key="2">
    <source>
        <dbReference type="SAM" id="Coils"/>
    </source>
</evidence>
<keyword evidence="2" id="KW-0175">Coiled coil</keyword>
<dbReference type="Pfam" id="PF24568">
    <property type="entry name" value="CC_PcsB"/>
    <property type="match status" value="1"/>
</dbReference>
<feature type="domain" description="Peptidoglycan hydrolase PcsB coiled-coil" evidence="4">
    <location>
        <begin position="104"/>
        <end position="175"/>
    </location>
</feature>
<dbReference type="InterPro" id="IPR057309">
    <property type="entry name" value="PcsB_CC"/>
</dbReference>
<protein>
    <recommendedName>
        <fullName evidence="4">Peptidoglycan hydrolase PcsB coiled-coil domain-containing protein</fullName>
    </recommendedName>
</protein>
<dbReference type="Gene3D" id="2.70.70.10">
    <property type="entry name" value="Glucose Permease (Domain IIA)"/>
    <property type="match status" value="2"/>
</dbReference>
<dbReference type="EMBL" id="LCDD01000017">
    <property type="protein sequence ID" value="KKS46451.1"/>
    <property type="molecule type" value="Genomic_DNA"/>
</dbReference>
<dbReference type="AlphaFoldDB" id="A0A0G1BJI7"/>
<gene>
    <name evidence="5" type="ORF">UV09_C0017G0039</name>
</gene>
<reference evidence="5 6" key="1">
    <citation type="journal article" date="2015" name="Nature">
        <title>rRNA introns, odd ribosomes, and small enigmatic genomes across a large radiation of phyla.</title>
        <authorList>
            <person name="Brown C.T."/>
            <person name="Hug L.A."/>
            <person name="Thomas B.C."/>
            <person name="Sharon I."/>
            <person name="Castelle C.J."/>
            <person name="Singh A."/>
            <person name="Wilkins M.J."/>
            <person name="Williams K.H."/>
            <person name="Banfield J.F."/>
        </authorList>
    </citation>
    <scope>NUCLEOTIDE SEQUENCE [LARGE SCALE GENOMIC DNA]</scope>
</reference>
<dbReference type="InterPro" id="IPR011055">
    <property type="entry name" value="Dup_hybrid_motif"/>
</dbReference>
<evidence type="ECO:0000256" key="3">
    <source>
        <dbReference type="SAM" id="MobiDB-lite"/>
    </source>
</evidence>
<dbReference type="CDD" id="cd12797">
    <property type="entry name" value="M23_peptidase"/>
    <property type="match status" value="2"/>
</dbReference>
<evidence type="ECO:0000259" key="4">
    <source>
        <dbReference type="Pfam" id="PF24568"/>
    </source>
</evidence>
<organism evidence="5 6">
    <name type="scientific">Candidatus Gottesmanbacteria bacterium GW2011_GWA2_42_18</name>
    <dbReference type="NCBI Taxonomy" id="1618442"/>
    <lineage>
        <taxon>Bacteria</taxon>
        <taxon>Candidatus Gottesmaniibacteriota</taxon>
    </lineage>
</organism>
<dbReference type="PANTHER" id="PTHR21666:SF270">
    <property type="entry name" value="MUREIN HYDROLASE ACTIVATOR ENVC"/>
    <property type="match status" value="1"/>
</dbReference>
<evidence type="ECO:0000313" key="6">
    <source>
        <dbReference type="Proteomes" id="UP000034320"/>
    </source>
</evidence>
<evidence type="ECO:0000256" key="1">
    <source>
        <dbReference type="ARBA" id="ARBA00022729"/>
    </source>
</evidence>
<sequence length="408" mass="46062">MSKNIVGLFFTVFILAFFLYLHPGPVSGLTSCPTDDPCRNKSDTNERVSCYTDVVNICSAQRQNMAAQIVYLSTSIELTSAKAEVTRAKIIQIEKDIVSLSEKIEKLETSLTKISQVLLDRIAATYKLGEKSYLSLVLSSNGFSDFVNRFKYMQKVQIHDRKLLFQLQNSKENFKDQKQQREDKKIELDAAKKQLEREQNTLAVQKKEKELFLETTRSSETRYRQELDAARREAEGIQRAASILSSAGVPAKISKGDVIGIMGNTGFSTGAHLHFAVYNLSEGDLSRFNFNSGYENPFNILRSRDLPFEATSCDDVSPNQKTNKSIGGGSWDWPMENPSITQCYGHTPWSWRYQTGIHNGIDMYDDKNTLVKAVEGGNKYVYRGGQSAGNGVFIFHDNGKMTLYWHLQ</sequence>
<name>A0A0G1BJI7_9BACT</name>
<dbReference type="PANTHER" id="PTHR21666">
    <property type="entry name" value="PEPTIDASE-RELATED"/>
    <property type="match status" value="1"/>
</dbReference>
<accession>A0A0G1BJI7</accession>
<feature type="region of interest" description="Disordered" evidence="3">
    <location>
        <begin position="312"/>
        <end position="331"/>
    </location>
</feature>
<dbReference type="PROSITE" id="PS51257">
    <property type="entry name" value="PROKAR_LIPOPROTEIN"/>
    <property type="match status" value="1"/>
</dbReference>